<keyword evidence="2" id="KW-1185">Reference proteome</keyword>
<comment type="caution">
    <text evidence="1">The sequence shown here is derived from an EMBL/GenBank/DDBJ whole genome shotgun (WGS) entry which is preliminary data.</text>
</comment>
<dbReference type="Proteomes" id="UP001157133">
    <property type="component" value="Unassembled WGS sequence"/>
</dbReference>
<sequence length="71" mass="8288">MRSLIHRIAELEQVADLQRPLTENELKAFEAWLPDELKDTEIIDYYVTYCRQAVKDVSLGYKKGELCQTKA</sequence>
<dbReference type="EMBL" id="BSSU01000009">
    <property type="protein sequence ID" value="GLX82482.1"/>
    <property type="molecule type" value="Genomic_DNA"/>
</dbReference>
<gene>
    <name evidence="1" type="ORF">theurythT_19340</name>
</gene>
<organism evidence="1 2">
    <name type="scientific">Thalassotalea eurytherma</name>
    <dbReference type="NCBI Taxonomy" id="1144278"/>
    <lineage>
        <taxon>Bacteria</taxon>
        <taxon>Pseudomonadati</taxon>
        <taxon>Pseudomonadota</taxon>
        <taxon>Gammaproteobacteria</taxon>
        <taxon>Alteromonadales</taxon>
        <taxon>Colwelliaceae</taxon>
        <taxon>Thalassotalea</taxon>
    </lineage>
</organism>
<evidence type="ECO:0000313" key="2">
    <source>
        <dbReference type="Proteomes" id="UP001157133"/>
    </source>
</evidence>
<name>A0ABQ6H2Z9_9GAMM</name>
<proteinExistence type="predicted"/>
<evidence type="ECO:0000313" key="1">
    <source>
        <dbReference type="EMBL" id="GLX82482.1"/>
    </source>
</evidence>
<dbReference type="RefSeq" id="WP_284207849.1">
    <property type="nucleotide sequence ID" value="NZ_BSSU01000009.1"/>
</dbReference>
<protein>
    <submittedName>
        <fullName evidence="1">Uncharacterized protein</fullName>
    </submittedName>
</protein>
<reference evidence="1 2" key="1">
    <citation type="submission" date="2023-03" db="EMBL/GenBank/DDBJ databases">
        <title>Draft genome sequence of Thalassotalea eurytherma JCM 18482T.</title>
        <authorList>
            <person name="Sawabe T."/>
        </authorList>
    </citation>
    <scope>NUCLEOTIDE SEQUENCE [LARGE SCALE GENOMIC DNA]</scope>
    <source>
        <strain evidence="1 2">JCM 18482</strain>
    </source>
</reference>
<accession>A0ABQ6H2Z9</accession>